<sequence length="191" mass="21711">MSKIKCIGIIAEDDSDFECSKIIIKRIINKNIPFKKAIGNGCGKMKRKAAAYAVDLKKRGCDMLILIHDLDRNNLTDLRIELEKKLEKSPICTQLICIPIEEIEGWFLSDPDGIAEIFNLKTKPKIKGSPESVTSPKETLEKMVRLQSENNTIYLNTKHNKVLAEKLSIDLMKSKCQSFEQLHKFVAGQKY</sequence>
<dbReference type="STRING" id="1121959.SAMN02746009_00925"/>
<organism evidence="1 2">
    <name type="scientific">Hymenobacter psychrotolerans DSM 18569</name>
    <dbReference type="NCBI Taxonomy" id="1121959"/>
    <lineage>
        <taxon>Bacteria</taxon>
        <taxon>Pseudomonadati</taxon>
        <taxon>Bacteroidota</taxon>
        <taxon>Cytophagia</taxon>
        <taxon>Cytophagales</taxon>
        <taxon>Hymenobacteraceae</taxon>
        <taxon>Hymenobacter</taxon>
    </lineage>
</organism>
<keyword evidence="2" id="KW-1185">Reference proteome</keyword>
<dbReference type="EMBL" id="FRAS01000003">
    <property type="protein sequence ID" value="SHK46099.1"/>
    <property type="molecule type" value="Genomic_DNA"/>
</dbReference>
<gene>
    <name evidence="1" type="ORF">SAMN02746009_00925</name>
</gene>
<dbReference type="Proteomes" id="UP000183947">
    <property type="component" value="Unassembled WGS sequence"/>
</dbReference>
<name>A0A1M6SN99_9BACT</name>
<dbReference type="RefSeq" id="WP_073281586.1">
    <property type="nucleotide sequence ID" value="NZ_FRAS01000003.1"/>
</dbReference>
<protein>
    <recommendedName>
        <fullName evidence="3">DUF4276 domain-containing protein</fullName>
    </recommendedName>
</protein>
<evidence type="ECO:0000313" key="1">
    <source>
        <dbReference type="EMBL" id="SHK46099.1"/>
    </source>
</evidence>
<accession>A0A1M6SN99</accession>
<evidence type="ECO:0008006" key="3">
    <source>
        <dbReference type="Google" id="ProtNLM"/>
    </source>
</evidence>
<reference evidence="2" key="1">
    <citation type="submission" date="2016-11" db="EMBL/GenBank/DDBJ databases">
        <authorList>
            <person name="Varghese N."/>
            <person name="Submissions S."/>
        </authorList>
    </citation>
    <scope>NUCLEOTIDE SEQUENCE [LARGE SCALE GENOMIC DNA]</scope>
    <source>
        <strain evidence="2">DSM 18569</strain>
    </source>
</reference>
<dbReference type="AlphaFoldDB" id="A0A1M6SN99"/>
<dbReference type="InterPro" id="IPR025455">
    <property type="entry name" value="DUF4276"/>
</dbReference>
<proteinExistence type="predicted"/>
<dbReference type="OrthoDB" id="881766at2"/>
<dbReference type="Pfam" id="PF14103">
    <property type="entry name" value="DUF4276"/>
    <property type="match status" value="1"/>
</dbReference>
<evidence type="ECO:0000313" key="2">
    <source>
        <dbReference type="Proteomes" id="UP000183947"/>
    </source>
</evidence>